<protein>
    <recommendedName>
        <fullName evidence="5">tRNA pseudouridine synthase B</fullName>
        <ecNumber evidence="5">5.4.99.25</ecNumber>
    </recommendedName>
    <alternativeName>
        <fullName evidence="5">tRNA pseudouridine(55) synthase</fullName>
        <shortName evidence="5">Psi55 synthase</shortName>
    </alternativeName>
    <alternativeName>
        <fullName evidence="5">tRNA pseudouridylate synthase</fullName>
    </alternativeName>
    <alternativeName>
        <fullName evidence="5">tRNA-uridine isomerase</fullName>
    </alternativeName>
</protein>
<evidence type="ECO:0000256" key="5">
    <source>
        <dbReference type="HAMAP-Rule" id="MF_01080"/>
    </source>
</evidence>
<keyword evidence="4 5" id="KW-0413">Isomerase</keyword>
<dbReference type="InterPro" id="IPR020103">
    <property type="entry name" value="PsdUridine_synth_cat_dom_sf"/>
</dbReference>
<feature type="active site" description="Nucleophile" evidence="5">
    <location>
        <position position="36"/>
    </location>
</feature>
<dbReference type="NCBIfam" id="TIGR00431">
    <property type="entry name" value="TruB"/>
    <property type="match status" value="1"/>
</dbReference>
<dbReference type="EMBL" id="NQNY01000003">
    <property type="protein sequence ID" value="PAK21598.1"/>
    <property type="molecule type" value="Genomic_DNA"/>
</dbReference>
<dbReference type="OrthoDB" id="9802309at2"/>
<dbReference type="GO" id="GO:0160148">
    <property type="term" value="F:tRNA pseudouridine(55) synthase activity"/>
    <property type="evidence" value="ECO:0007669"/>
    <property type="project" value="UniProtKB-EC"/>
</dbReference>
<sequence>MIYLIWKEKGITSFKKIRNFANENNVKKIGHSGTLDPLAQGLLLIATDKDTKWLTFLDQDYKKYRVYFQLGKSSDTYDIEGKILETSDKKVTKEELEKTIFSFLGKIKQIPPIYSAKKVNGKKAYEYARENKIVTLNEIDVEIKQIYDLNFDFENNLFSFDCEVSRGTYIRSLIHDIGLKLGTYALMSDLIRFEIDGLTDQDLGEVDVNKLIKLNKVSLKLKRLKRLYHGQRFELDLADGDYVFDLNNNGIYYGVLTSQDKEIKMKKLIRHKELEEIFPKDSGN</sequence>
<dbReference type="GO" id="GO:0031119">
    <property type="term" value="P:tRNA pseudouridine synthesis"/>
    <property type="evidence" value="ECO:0007669"/>
    <property type="project" value="UniProtKB-UniRule"/>
</dbReference>
<feature type="domain" description="Pseudouridine synthase II N-terminal" evidence="6">
    <location>
        <begin position="25"/>
        <end position="170"/>
    </location>
</feature>
<dbReference type="GO" id="GO:1990481">
    <property type="term" value="P:mRNA pseudouridine synthesis"/>
    <property type="evidence" value="ECO:0007669"/>
    <property type="project" value="TreeGrafter"/>
</dbReference>
<dbReference type="SUPFAM" id="SSF55120">
    <property type="entry name" value="Pseudouridine synthase"/>
    <property type="match status" value="1"/>
</dbReference>
<dbReference type="Gene3D" id="3.30.2350.10">
    <property type="entry name" value="Pseudouridine synthase"/>
    <property type="match status" value="1"/>
</dbReference>
<evidence type="ECO:0000256" key="4">
    <source>
        <dbReference type="ARBA" id="ARBA00023235"/>
    </source>
</evidence>
<evidence type="ECO:0000256" key="1">
    <source>
        <dbReference type="ARBA" id="ARBA00000385"/>
    </source>
</evidence>
<dbReference type="Pfam" id="PF01509">
    <property type="entry name" value="TruB_N"/>
    <property type="match status" value="1"/>
</dbReference>
<dbReference type="CDD" id="cd02573">
    <property type="entry name" value="PseudoU_synth_EcTruB"/>
    <property type="match status" value="1"/>
</dbReference>
<evidence type="ECO:0000256" key="3">
    <source>
        <dbReference type="ARBA" id="ARBA00022694"/>
    </source>
</evidence>
<name>A0A269TKX6_9BACT</name>
<dbReference type="Proteomes" id="UP000216943">
    <property type="component" value="Unassembled WGS sequence"/>
</dbReference>
<reference evidence="8" key="1">
    <citation type="submission" date="2017-08" db="EMBL/GenBank/DDBJ databases">
        <authorList>
            <person name="Alvarez-Ponce D."/>
            <person name="Weitzman C.L."/>
            <person name="Tillett R.L."/>
            <person name="Sandmeier F.C."/>
            <person name="Tracy C.R."/>
        </authorList>
    </citation>
    <scope>NUCLEOTIDE SEQUENCE [LARGE SCALE GENOMIC DNA]</scope>
    <source>
        <strain evidence="8">723</strain>
    </source>
</reference>
<dbReference type="EC" id="5.4.99.25" evidence="5"/>
<comment type="caution">
    <text evidence="7">The sequence shown here is derived from an EMBL/GenBank/DDBJ whole genome shotgun (WGS) entry which is preliminary data.</text>
</comment>
<dbReference type="RefSeq" id="WP_095334610.1">
    <property type="nucleotide sequence ID" value="NZ_NQNY01000003.1"/>
</dbReference>
<dbReference type="PANTHER" id="PTHR13767:SF2">
    <property type="entry name" value="PSEUDOURIDYLATE SYNTHASE TRUB1"/>
    <property type="match status" value="1"/>
</dbReference>
<dbReference type="AlphaFoldDB" id="A0A269TKX6"/>
<comment type="function">
    <text evidence="5">Responsible for synthesis of pseudouridine from uracil-55 in the psi GC loop of transfer RNAs.</text>
</comment>
<organism evidence="7 8">
    <name type="scientific">Mycoplasmopsis agassizii</name>
    <dbReference type="NCBI Taxonomy" id="33922"/>
    <lineage>
        <taxon>Bacteria</taxon>
        <taxon>Bacillati</taxon>
        <taxon>Mycoplasmatota</taxon>
        <taxon>Mycoplasmoidales</taxon>
        <taxon>Metamycoplasmataceae</taxon>
        <taxon>Mycoplasmopsis</taxon>
    </lineage>
</organism>
<dbReference type="GO" id="GO:0003723">
    <property type="term" value="F:RNA binding"/>
    <property type="evidence" value="ECO:0007669"/>
    <property type="project" value="InterPro"/>
</dbReference>
<evidence type="ECO:0000256" key="2">
    <source>
        <dbReference type="ARBA" id="ARBA00005642"/>
    </source>
</evidence>
<proteinExistence type="inferred from homology"/>
<dbReference type="HAMAP" id="MF_01080">
    <property type="entry name" value="TruB_bact"/>
    <property type="match status" value="1"/>
</dbReference>
<evidence type="ECO:0000313" key="8">
    <source>
        <dbReference type="Proteomes" id="UP000216943"/>
    </source>
</evidence>
<comment type="similarity">
    <text evidence="2 5">Belongs to the pseudouridine synthase TruB family. Type 1 subfamily.</text>
</comment>
<gene>
    <name evidence="5 7" type="primary">truB</name>
    <name evidence="7" type="ORF">CJJ23_01465</name>
</gene>
<accession>A0A269TKX6</accession>
<evidence type="ECO:0000313" key="7">
    <source>
        <dbReference type="EMBL" id="PAK21598.1"/>
    </source>
</evidence>
<dbReference type="InterPro" id="IPR014780">
    <property type="entry name" value="tRNA_psdUridine_synth_TruB"/>
</dbReference>
<comment type="catalytic activity">
    <reaction evidence="1 5">
        <text>uridine(55) in tRNA = pseudouridine(55) in tRNA</text>
        <dbReference type="Rhea" id="RHEA:42532"/>
        <dbReference type="Rhea" id="RHEA-COMP:10101"/>
        <dbReference type="Rhea" id="RHEA-COMP:10102"/>
        <dbReference type="ChEBI" id="CHEBI:65314"/>
        <dbReference type="ChEBI" id="CHEBI:65315"/>
        <dbReference type="EC" id="5.4.99.25"/>
    </reaction>
</comment>
<dbReference type="PANTHER" id="PTHR13767">
    <property type="entry name" value="TRNA-PSEUDOURIDINE SYNTHASE"/>
    <property type="match status" value="1"/>
</dbReference>
<keyword evidence="3 5" id="KW-0819">tRNA processing</keyword>
<evidence type="ECO:0000259" key="6">
    <source>
        <dbReference type="Pfam" id="PF01509"/>
    </source>
</evidence>
<dbReference type="InterPro" id="IPR002501">
    <property type="entry name" value="PsdUridine_synth_N"/>
</dbReference>